<gene>
    <name evidence="2" type="ORF">Q2T41_11150</name>
</gene>
<dbReference type="Proteomes" id="UP001168579">
    <property type="component" value="Unassembled WGS sequence"/>
</dbReference>
<feature type="chain" id="PRO_5047453372" evidence="1">
    <location>
        <begin position="22"/>
        <end position="852"/>
    </location>
</feature>
<dbReference type="EMBL" id="JAUKUC010000001">
    <property type="protein sequence ID" value="MDO1513213.1"/>
    <property type="molecule type" value="Genomic_DNA"/>
</dbReference>
<organism evidence="2 3">
    <name type="scientific">Maribacter confluentis</name>
    <dbReference type="NCBI Taxonomy" id="1656093"/>
    <lineage>
        <taxon>Bacteria</taxon>
        <taxon>Pseudomonadati</taxon>
        <taxon>Bacteroidota</taxon>
        <taxon>Flavobacteriia</taxon>
        <taxon>Flavobacteriales</taxon>
        <taxon>Flavobacteriaceae</taxon>
        <taxon>Maribacter</taxon>
    </lineage>
</organism>
<keyword evidence="1" id="KW-0732">Signal</keyword>
<proteinExistence type="predicted"/>
<reference evidence="2" key="2">
    <citation type="submission" date="2023-06" db="EMBL/GenBank/DDBJ databases">
        <authorList>
            <person name="Lucena T."/>
            <person name="Sun Q."/>
        </authorList>
    </citation>
    <scope>NUCLEOTIDE SEQUENCE</scope>
    <source>
        <strain evidence="2">CECT 8869</strain>
    </source>
</reference>
<dbReference type="Gene3D" id="3.90.930.1">
    <property type="match status" value="2"/>
</dbReference>
<evidence type="ECO:0000313" key="2">
    <source>
        <dbReference type="EMBL" id="MDO1513213.1"/>
    </source>
</evidence>
<keyword evidence="3" id="KW-1185">Reference proteome</keyword>
<dbReference type="RefSeq" id="WP_304436152.1">
    <property type="nucleotide sequence ID" value="NZ_JAUKUC010000001.1"/>
</dbReference>
<reference evidence="2" key="1">
    <citation type="journal article" date="2014" name="Int. J. Syst. Evol. Microbiol.">
        <title>Complete genome of a new Firmicutes species belonging to the dominant human colonic microbiota ('Ruminococcus bicirculans') reveals two chromosomes and a selective capacity to utilize plant glucans.</title>
        <authorList>
            <consortium name="NISC Comparative Sequencing Program"/>
            <person name="Wegmann U."/>
            <person name="Louis P."/>
            <person name="Goesmann A."/>
            <person name="Henrissat B."/>
            <person name="Duncan S.H."/>
            <person name="Flint H.J."/>
        </authorList>
    </citation>
    <scope>NUCLEOTIDE SEQUENCE</scope>
    <source>
        <strain evidence="2">CECT 8869</strain>
    </source>
</reference>
<name>A0ABT8RQN7_9FLAO</name>
<protein>
    <submittedName>
        <fullName evidence="2">Uncharacterized protein</fullName>
    </submittedName>
</protein>
<evidence type="ECO:0000313" key="3">
    <source>
        <dbReference type="Proteomes" id="UP001168579"/>
    </source>
</evidence>
<sequence>MKIKVCTIFFTLLLVLGCSKSDDTVEPDKPIQKDPPKEEPAIAVLTGKFIDGEVGGLTFTTATQSGITNEKGEFTYVSGEEVTFKVGDIILGKVLGQELVSPVTLAQEIDADATIASPMAKNIAAFLQTLDEDQNHDNGIELTADVVSAIGVQSLDFSGSISSSLADMVINISKQTGKMFNIVYPEQAAENMANALDMEYTPVPNLSLSQLLPLLQSLYAAQIPPSAVYKNTMDENGLLVSTAITLRYSGRVVRELQYQNHNEKGLPTTILKTEVGPGLITSSWSYPISEKTEAQELVYNGMDQVERFNIIDPNQTVEHYYVITERNDLNQAVVFNETIRENLNIYVSEKQFTHTYETGMLITEQLKSTYTSNDELNQYSSLSEYENTTTFTYDAQLNFSTLDSEYSTNFTSQYQNEDPYVSSSSSKQHTDFVYTPEHTLKERKLTGQITSNDISQTLEQVYLFDANELLTESRYSNSFGNESISLYNEGFQISYESYFEGLLDVRVTYNVVGSFEETKYVYYENGELDYSYKQIWMLMPAGYYDIVKTEYFDDQGNITKTTDSEFYEDGGIYTTTSYDENGEIIWKDYYNEEGYWVKEEYYENGLLDYTYIFEYDGNGLRTKAEGYNAQNVLESIYLYNEFGGYSSIEFFDNGVLTESLIYAYDDLGTLTQIETFDANGNLVYLDKYDQYGYLEYYDFYEDGILILRSYFNTLNQNTRTEYYEQGEISYYYIFAYDTNGIIITVEGYYGTNVLFSIEYYENGDLVRIDYYDENGNIIDSYDPSGKSMSQLVNTASKYNAKAKKINTIRNQVAKHNKMIKLRSAKILHDKHEGTTVKKIVKSKYAVKDKARL</sequence>
<comment type="caution">
    <text evidence="2">The sequence shown here is derived from an EMBL/GenBank/DDBJ whole genome shotgun (WGS) entry which is preliminary data.</text>
</comment>
<dbReference type="PROSITE" id="PS51257">
    <property type="entry name" value="PROKAR_LIPOPROTEIN"/>
    <property type="match status" value="1"/>
</dbReference>
<accession>A0ABT8RQN7</accession>
<evidence type="ECO:0000256" key="1">
    <source>
        <dbReference type="SAM" id="SignalP"/>
    </source>
</evidence>
<feature type="signal peptide" evidence="1">
    <location>
        <begin position="1"/>
        <end position="21"/>
    </location>
</feature>